<evidence type="ECO:0000313" key="1">
    <source>
        <dbReference type="EMBL" id="JAD75380.1"/>
    </source>
</evidence>
<sequence>MQCNIIIPHHRAAMLIIILTAKDGYHLVVLCLYCRVNCLRSCLPSNHAISELRLILPLIYVVASSSSMMSQLSRQQ</sequence>
<dbReference type="EMBL" id="GBRH01222515">
    <property type="protein sequence ID" value="JAD75380.1"/>
    <property type="molecule type" value="Transcribed_RNA"/>
</dbReference>
<proteinExistence type="predicted"/>
<protein>
    <submittedName>
        <fullName evidence="1">Uncharacterized protein</fullName>
    </submittedName>
</protein>
<name>A0A0A9CPQ5_ARUDO</name>
<organism evidence="1">
    <name type="scientific">Arundo donax</name>
    <name type="common">Giant reed</name>
    <name type="synonym">Donax arundinaceus</name>
    <dbReference type="NCBI Taxonomy" id="35708"/>
    <lineage>
        <taxon>Eukaryota</taxon>
        <taxon>Viridiplantae</taxon>
        <taxon>Streptophyta</taxon>
        <taxon>Embryophyta</taxon>
        <taxon>Tracheophyta</taxon>
        <taxon>Spermatophyta</taxon>
        <taxon>Magnoliopsida</taxon>
        <taxon>Liliopsida</taxon>
        <taxon>Poales</taxon>
        <taxon>Poaceae</taxon>
        <taxon>PACMAD clade</taxon>
        <taxon>Arundinoideae</taxon>
        <taxon>Arundineae</taxon>
        <taxon>Arundo</taxon>
    </lineage>
</organism>
<reference evidence="1" key="2">
    <citation type="journal article" date="2015" name="Data Brief">
        <title>Shoot transcriptome of the giant reed, Arundo donax.</title>
        <authorList>
            <person name="Barrero R.A."/>
            <person name="Guerrero F.D."/>
            <person name="Moolhuijzen P."/>
            <person name="Goolsby J.A."/>
            <person name="Tidwell J."/>
            <person name="Bellgard S.E."/>
            <person name="Bellgard M.I."/>
        </authorList>
    </citation>
    <scope>NUCLEOTIDE SEQUENCE</scope>
    <source>
        <tissue evidence="1">Shoot tissue taken approximately 20 cm above the soil surface</tissue>
    </source>
</reference>
<reference evidence="1" key="1">
    <citation type="submission" date="2014-09" db="EMBL/GenBank/DDBJ databases">
        <authorList>
            <person name="Magalhaes I.L.F."/>
            <person name="Oliveira U."/>
            <person name="Santos F.R."/>
            <person name="Vidigal T.H.D.A."/>
            <person name="Brescovit A.D."/>
            <person name="Santos A.J."/>
        </authorList>
    </citation>
    <scope>NUCLEOTIDE SEQUENCE</scope>
    <source>
        <tissue evidence="1">Shoot tissue taken approximately 20 cm above the soil surface</tissue>
    </source>
</reference>
<dbReference type="AlphaFoldDB" id="A0A0A9CPQ5"/>
<accession>A0A0A9CPQ5</accession>